<accession>A0A8S1WDQ4</accession>
<dbReference type="Proteomes" id="UP000683925">
    <property type="component" value="Unassembled WGS sequence"/>
</dbReference>
<protein>
    <submittedName>
        <fullName evidence="1">Uncharacterized protein</fullName>
    </submittedName>
</protein>
<dbReference type="AlphaFoldDB" id="A0A8S1WDQ4"/>
<organism evidence="1 2">
    <name type="scientific">Paramecium octaurelia</name>
    <dbReference type="NCBI Taxonomy" id="43137"/>
    <lineage>
        <taxon>Eukaryota</taxon>
        <taxon>Sar</taxon>
        <taxon>Alveolata</taxon>
        <taxon>Ciliophora</taxon>
        <taxon>Intramacronucleata</taxon>
        <taxon>Oligohymenophorea</taxon>
        <taxon>Peniculida</taxon>
        <taxon>Parameciidae</taxon>
        <taxon>Paramecium</taxon>
    </lineage>
</organism>
<evidence type="ECO:0000313" key="1">
    <source>
        <dbReference type="EMBL" id="CAD8188238.1"/>
    </source>
</evidence>
<keyword evidence="2" id="KW-1185">Reference proteome</keyword>
<dbReference type="OMA" id="HRFLESW"/>
<name>A0A8S1WDQ4_PAROT</name>
<comment type="caution">
    <text evidence="1">The sequence shown here is derived from an EMBL/GenBank/DDBJ whole genome shotgun (WGS) entry which is preliminary data.</text>
</comment>
<dbReference type="EMBL" id="CAJJDP010000091">
    <property type="protein sequence ID" value="CAD8188238.1"/>
    <property type="molecule type" value="Genomic_DNA"/>
</dbReference>
<evidence type="ECO:0000313" key="2">
    <source>
        <dbReference type="Proteomes" id="UP000683925"/>
    </source>
</evidence>
<sequence>MTFIQSLIKGYLESQEELIDTFKDHIREKLKQKLKYHGCLESWLVNKGQRRKIVIERYKQVKKYLFEVRQKHSRIERQKFSQISTYRSSSDLLSPRDFNLILLRPQQILSTNSENNPINDPLTNLIKKIKSKE</sequence>
<proteinExistence type="predicted"/>
<reference evidence="1" key="1">
    <citation type="submission" date="2021-01" db="EMBL/GenBank/DDBJ databases">
        <authorList>
            <consortium name="Genoscope - CEA"/>
            <person name="William W."/>
        </authorList>
    </citation>
    <scope>NUCLEOTIDE SEQUENCE</scope>
</reference>
<dbReference type="OrthoDB" id="10332894at2759"/>
<gene>
    <name evidence="1" type="ORF">POCTA_138.1.T0920103</name>
</gene>